<evidence type="ECO:0000313" key="1">
    <source>
        <dbReference type="EMBL" id="TPW32332.1"/>
    </source>
</evidence>
<gene>
    <name evidence="1" type="ORF">FJU08_04800</name>
</gene>
<sequence length="110" mass="11747">MTDLLKLVIGYETGDPDRIAAVILDLSRRDDLPDHLVLGSDALAFLKVADEKRRQDGETWEAIGRSIDFDDADFAVLDGFGDIQRCPLPGTGTGTGRSKPAGAALFNASA</sequence>
<comment type="caution">
    <text evidence="1">The sequence shown here is derived from an EMBL/GenBank/DDBJ whole genome shotgun (WGS) entry which is preliminary data.</text>
</comment>
<name>A0A506UD14_9HYPH</name>
<dbReference type="AlphaFoldDB" id="A0A506UD14"/>
<dbReference type="RefSeq" id="WP_141147843.1">
    <property type="nucleotide sequence ID" value="NZ_VHLG01000002.1"/>
</dbReference>
<accession>A0A506UD14</accession>
<evidence type="ECO:0000313" key="2">
    <source>
        <dbReference type="Proteomes" id="UP000318801"/>
    </source>
</evidence>
<organism evidence="1 2">
    <name type="scientific">Martelella alba</name>
    <dbReference type="NCBI Taxonomy" id="2590451"/>
    <lineage>
        <taxon>Bacteria</taxon>
        <taxon>Pseudomonadati</taxon>
        <taxon>Pseudomonadota</taxon>
        <taxon>Alphaproteobacteria</taxon>
        <taxon>Hyphomicrobiales</taxon>
        <taxon>Aurantimonadaceae</taxon>
        <taxon>Martelella</taxon>
    </lineage>
</organism>
<reference evidence="1 2" key="1">
    <citation type="submission" date="2019-06" db="EMBL/GenBank/DDBJ databases">
        <authorList>
            <person name="Li M."/>
        </authorList>
    </citation>
    <scope>NUCLEOTIDE SEQUENCE [LARGE SCALE GENOMIC DNA]</scope>
    <source>
        <strain evidence="1 2">BGMRC2036</strain>
    </source>
</reference>
<dbReference type="EMBL" id="VHLG01000002">
    <property type="protein sequence ID" value="TPW32332.1"/>
    <property type="molecule type" value="Genomic_DNA"/>
</dbReference>
<proteinExistence type="predicted"/>
<dbReference type="Proteomes" id="UP000318801">
    <property type="component" value="Unassembled WGS sequence"/>
</dbReference>
<protein>
    <submittedName>
        <fullName evidence="1">Uncharacterized protein</fullName>
    </submittedName>
</protein>
<keyword evidence="2" id="KW-1185">Reference proteome</keyword>